<dbReference type="Proteomes" id="UP000094147">
    <property type="component" value="Chromosome"/>
</dbReference>
<evidence type="ECO:0008006" key="4">
    <source>
        <dbReference type="Google" id="ProtNLM"/>
    </source>
</evidence>
<evidence type="ECO:0000256" key="1">
    <source>
        <dbReference type="SAM" id="SignalP"/>
    </source>
</evidence>
<dbReference type="KEGG" id="ksd:KS2013_1313"/>
<name>A0A1B3BB84_9GAMM</name>
<proteinExistence type="predicted"/>
<evidence type="ECO:0000313" key="3">
    <source>
        <dbReference type="Proteomes" id="UP000094147"/>
    </source>
</evidence>
<reference evidence="3" key="1">
    <citation type="submission" date="2015-08" db="EMBL/GenBank/DDBJ databases">
        <authorList>
            <person name="Kim K.M."/>
        </authorList>
    </citation>
    <scope>NUCLEOTIDE SEQUENCE [LARGE SCALE GENOMIC DNA]</scope>
    <source>
        <strain evidence="3">KCTC 23892</strain>
    </source>
</reference>
<accession>A0A1B3BB84</accession>
<keyword evidence="3" id="KW-1185">Reference proteome</keyword>
<sequence length="181" mass="20125" precursor="true">MNKLLLGAILFLISSTVAQAGNSARSGHLGDYSDNLFYHQSYRLQTIDVKERYDKPCFMEARFLGSDTNGGPDFQTVQQNNCRFSPFEGANSAVGLTYGDIRYLRVCHSSSGRVKGYKIGGYNNQGLWDTDAYVRPNCSNWKREVYCPKGEVANGIRGYFKATSGTKSDILVGMQLLCRAD</sequence>
<dbReference type="EMBL" id="CP012418">
    <property type="protein sequence ID" value="AOE50027.1"/>
    <property type="molecule type" value="Genomic_DNA"/>
</dbReference>
<dbReference type="RefSeq" id="WP_068991453.1">
    <property type="nucleotide sequence ID" value="NZ_CP012418.1"/>
</dbReference>
<dbReference type="OrthoDB" id="6759120at2"/>
<dbReference type="AlphaFoldDB" id="A0A1B3BB84"/>
<feature type="signal peptide" evidence="1">
    <location>
        <begin position="1"/>
        <end position="20"/>
    </location>
</feature>
<feature type="chain" id="PRO_5008544402" description="Secreted protein" evidence="1">
    <location>
        <begin position="21"/>
        <end position="181"/>
    </location>
</feature>
<protein>
    <recommendedName>
        <fullName evidence="4">Secreted protein</fullName>
    </recommendedName>
</protein>
<evidence type="ECO:0000313" key="2">
    <source>
        <dbReference type="EMBL" id="AOE50027.1"/>
    </source>
</evidence>
<keyword evidence="1" id="KW-0732">Signal</keyword>
<organism evidence="2 3">
    <name type="scientific">Kangiella sediminilitoris</name>
    <dbReference type="NCBI Taxonomy" id="1144748"/>
    <lineage>
        <taxon>Bacteria</taxon>
        <taxon>Pseudomonadati</taxon>
        <taxon>Pseudomonadota</taxon>
        <taxon>Gammaproteobacteria</taxon>
        <taxon>Kangiellales</taxon>
        <taxon>Kangiellaceae</taxon>
        <taxon>Kangiella</taxon>
    </lineage>
</organism>
<gene>
    <name evidence="2" type="ORF">KS2013_1313</name>
</gene>